<feature type="domain" description="TIR" evidence="2">
    <location>
        <begin position="1"/>
        <end position="150"/>
    </location>
</feature>
<dbReference type="InterPro" id="IPR027417">
    <property type="entry name" value="P-loop_NTPase"/>
</dbReference>
<accession>A0A450W9N3</accession>
<sequence>MADQVFISYSRKDKTFLDELRTHLKPYLRSGSVSAWSDEDIAPGARWRHEIEKARTRARVAVLLVSPDFLASDFIHENELGPFLQGAEAGGVTILWVRVRACAYTQTSLEDYQAVVSPPERPLARMEDAERDDAWVAVCEEIEKAVAKAEAAAEATEKNIQTDPRVEPSAPVGTVPSSSQSAPKSIAPSRLLELGVTERFHELVGREQEQQLLRHAWNDDTTRILVLVAEGGVGKTSLVADWLVEHFVPTGWADVDAFFDWSFYSQGTRDQSSATSG</sequence>
<evidence type="ECO:0000256" key="1">
    <source>
        <dbReference type="SAM" id="MobiDB-lite"/>
    </source>
</evidence>
<dbReference type="GO" id="GO:0007165">
    <property type="term" value="P:signal transduction"/>
    <property type="evidence" value="ECO:0007669"/>
    <property type="project" value="InterPro"/>
</dbReference>
<gene>
    <name evidence="3" type="ORF">BECKLFY1418C_GA0070996_100433</name>
</gene>
<reference evidence="3" key="1">
    <citation type="submission" date="2019-02" db="EMBL/GenBank/DDBJ databases">
        <authorList>
            <person name="Gruber-Vodicka R. H."/>
            <person name="Seah K. B. B."/>
        </authorList>
    </citation>
    <scope>NUCLEOTIDE SEQUENCE</scope>
    <source>
        <strain evidence="3">BECK_BY7</strain>
    </source>
</reference>
<organism evidence="3">
    <name type="scientific">Candidatus Kentrum sp. LFY</name>
    <dbReference type="NCBI Taxonomy" id="2126342"/>
    <lineage>
        <taxon>Bacteria</taxon>
        <taxon>Pseudomonadati</taxon>
        <taxon>Pseudomonadota</taxon>
        <taxon>Gammaproteobacteria</taxon>
        <taxon>Candidatus Kentrum</taxon>
    </lineage>
</organism>
<dbReference type="Pfam" id="PF13676">
    <property type="entry name" value="TIR_2"/>
    <property type="match status" value="1"/>
</dbReference>
<dbReference type="SUPFAM" id="SSF52200">
    <property type="entry name" value="Toll/Interleukin receptor TIR domain"/>
    <property type="match status" value="1"/>
</dbReference>
<dbReference type="EMBL" id="CAADFN010000004">
    <property type="protein sequence ID" value="VFK13747.1"/>
    <property type="molecule type" value="Genomic_DNA"/>
</dbReference>
<dbReference type="PROSITE" id="PS50104">
    <property type="entry name" value="TIR"/>
    <property type="match status" value="1"/>
</dbReference>
<evidence type="ECO:0000259" key="2">
    <source>
        <dbReference type="PROSITE" id="PS50104"/>
    </source>
</evidence>
<dbReference type="Gene3D" id="3.40.50.300">
    <property type="entry name" value="P-loop containing nucleotide triphosphate hydrolases"/>
    <property type="match status" value="1"/>
</dbReference>
<name>A0A450W9N3_9GAMM</name>
<proteinExistence type="predicted"/>
<dbReference type="Gene3D" id="3.40.50.10140">
    <property type="entry name" value="Toll/interleukin-1 receptor homology (TIR) domain"/>
    <property type="match status" value="1"/>
</dbReference>
<evidence type="ECO:0000313" key="3">
    <source>
        <dbReference type="EMBL" id="VFK13747.1"/>
    </source>
</evidence>
<dbReference type="AlphaFoldDB" id="A0A450W9N3"/>
<dbReference type="SUPFAM" id="SSF52540">
    <property type="entry name" value="P-loop containing nucleoside triphosphate hydrolases"/>
    <property type="match status" value="1"/>
</dbReference>
<dbReference type="SMART" id="SM00255">
    <property type="entry name" value="TIR"/>
    <property type="match status" value="1"/>
</dbReference>
<dbReference type="InterPro" id="IPR035897">
    <property type="entry name" value="Toll_tir_struct_dom_sf"/>
</dbReference>
<protein>
    <submittedName>
        <fullName evidence="3">AAA ATPase domain-containing protein</fullName>
    </submittedName>
</protein>
<dbReference type="InterPro" id="IPR000157">
    <property type="entry name" value="TIR_dom"/>
</dbReference>
<feature type="region of interest" description="Disordered" evidence="1">
    <location>
        <begin position="155"/>
        <end position="184"/>
    </location>
</feature>